<proteinExistence type="predicted"/>
<dbReference type="EMBL" id="DAKRPA010000204">
    <property type="protein sequence ID" value="DAZ95444.1"/>
    <property type="molecule type" value="Genomic_DNA"/>
</dbReference>
<feature type="domain" description="CCHC-type" evidence="3">
    <location>
        <begin position="166"/>
        <end position="181"/>
    </location>
</feature>
<protein>
    <recommendedName>
        <fullName evidence="3">CCHC-type domain-containing protein</fullName>
    </recommendedName>
</protein>
<dbReference type="Pfam" id="PF03732">
    <property type="entry name" value="Retrotrans_gag"/>
    <property type="match status" value="1"/>
</dbReference>
<feature type="region of interest" description="Disordered" evidence="2">
    <location>
        <begin position="126"/>
        <end position="159"/>
    </location>
</feature>
<accession>A0AAV2YS30</accession>
<name>A0AAV2YS30_9STRA</name>
<dbReference type="InterPro" id="IPR001878">
    <property type="entry name" value="Znf_CCHC"/>
</dbReference>
<gene>
    <name evidence="4" type="ORF">N0F65_013013</name>
</gene>
<organism evidence="4 5">
    <name type="scientific">Lagenidium giganteum</name>
    <dbReference type="NCBI Taxonomy" id="4803"/>
    <lineage>
        <taxon>Eukaryota</taxon>
        <taxon>Sar</taxon>
        <taxon>Stramenopiles</taxon>
        <taxon>Oomycota</taxon>
        <taxon>Peronosporomycetes</taxon>
        <taxon>Pythiales</taxon>
        <taxon>Pythiaceae</taxon>
    </lineage>
</organism>
<evidence type="ECO:0000256" key="2">
    <source>
        <dbReference type="SAM" id="MobiDB-lite"/>
    </source>
</evidence>
<evidence type="ECO:0000313" key="5">
    <source>
        <dbReference type="Proteomes" id="UP001146120"/>
    </source>
</evidence>
<dbReference type="PROSITE" id="PS50158">
    <property type="entry name" value="ZF_CCHC"/>
    <property type="match status" value="1"/>
</dbReference>
<evidence type="ECO:0000259" key="3">
    <source>
        <dbReference type="PROSITE" id="PS50158"/>
    </source>
</evidence>
<dbReference type="SUPFAM" id="SSF57756">
    <property type="entry name" value="Retrovirus zinc finger-like domains"/>
    <property type="match status" value="1"/>
</dbReference>
<evidence type="ECO:0000256" key="1">
    <source>
        <dbReference type="PROSITE-ProRule" id="PRU00047"/>
    </source>
</evidence>
<dbReference type="Proteomes" id="UP001146120">
    <property type="component" value="Unassembled WGS sequence"/>
</dbReference>
<sequence length="197" mass="22399">MGAAATWFSSALPTLSEDQQTWAGLKTLLLEQYGRRDTPDEVVAQLLRRRKWHRESYVEYAAALRVMSKGVRIEEATMITAFTNGIDDWARGLVRVSNPRTLTEAANQATRLCGDGGQRGRMEFDHKRGKTYLGKRGPDQGGDYDNRYGPNKHDSNGKRRREAVECWSCHEFGHYARFCPKRKERENDGQQGNGEGM</sequence>
<keyword evidence="1" id="KW-0862">Zinc</keyword>
<dbReference type="InterPro" id="IPR036875">
    <property type="entry name" value="Znf_CCHC_sf"/>
</dbReference>
<dbReference type="GO" id="GO:0008270">
    <property type="term" value="F:zinc ion binding"/>
    <property type="evidence" value="ECO:0007669"/>
    <property type="project" value="UniProtKB-KW"/>
</dbReference>
<evidence type="ECO:0000313" key="4">
    <source>
        <dbReference type="EMBL" id="DAZ95444.1"/>
    </source>
</evidence>
<reference evidence="4" key="2">
    <citation type="journal article" date="2023" name="Microbiol Resour">
        <title>Decontamination and Annotation of the Draft Genome Sequence of the Oomycete Lagenidium giganteum ARSEF 373.</title>
        <authorList>
            <person name="Morgan W.R."/>
            <person name="Tartar A."/>
        </authorList>
    </citation>
    <scope>NUCLEOTIDE SEQUENCE</scope>
    <source>
        <strain evidence="4">ARSEF 373</strain>
    </source>
</reference>
<dbReference type="GO" id="GO:0003676">
    <property type="term" value="F:nucleic acid binding"/>
    <property type="evidence" value="ECO:0007669"/>
    <property type="project" value="InterPro"/>
</dbReference>
<comment type="caution">
    <text evidence="4">The sequence shown here is derived from an EMBL/GenBank/DDBJ whole genome shotgun (WGS) entry which is preliminary data.</text>
</comment>
<keyword evidence="1" id="KW-0479">Metal-binding</keyword>
<dbReference type="Gene3D" id="4.10.60.10">
    <property type="entry name" value="Zinc finger, CCHC-type"/>
    <property type="match status" value="1"/>
</dbReference>
<dbReference type="AlphaFoldDB" id="A0AAV2YS30"/>
<keyword evidence="1" id="KW-0863">Zinc-finger</keyword>
<reference evidence="4" key="1">
    <citation type="submission" date="2022-11" db="EMBL/GenBank/DDBJ databases">
        <authorList>
            <person name="Morgan W.R."/>
            <person name="Tartar A."/>
        </authorList>
    </citation>
    <scope>NUCLEOTIDE SEQUENCE</scope>
    <source>
        <strain evidence="4">ARSEF 373</strain>
    </source>
</reference>
<dbReference type="InterPro" id="IPR005162">
    <property type="entry name" value="Retrotrans_gag_dom"/>
</dbReference>
<dbReference type="SMART" id="SM00343">
    <property type="entry name" value="ZnF_C2HC"/>
    <property type="match status" value="1"/>
</dbReference>
<keyword evidence="5" id="KW-1185">Reference proteome</keyword>